<feature type="transmembrane region" description="Helical" evidence="5">
    <location>
        <begin position="159"/>
        <end position="182"/>
    </location>
</feature>
<evidence type="ECO:0000259" key="6">
    <source>
        <dbReference type="Pfam" id="PF01061"/>
    </source>
</evidence>
<comment type="subcellular location">
    <subcellularLocation>
        <location evidence="1">Membrane</location>
        <topology evidence="1">Multi-pass membrane protein</topology>
    </subcellularLocation>
</comment>
<dbReference type="AlphaFoldDB" id="A0A953I2M6"/>
<feature type="transmembrane region" description="Helical" evidence="5">
    <location>
        <begin position="47"/>
        <end position="65"/>
    </location>
</feature>
<evidence type="ECO:0000313" key="8">
    <source>
        <dbReference type="Proteomes" id="UP000753961"/>
    </source>
</evidence>
<dbReference type="Pfam" id="PF01061">
    <property type="entry name" value="ABC2_membrane"/>
    <property type="match status" value="1"/>
</dbReference>
<organism evidence="7 8">
    <name type="scientific">Membranihabitans marinus</name>
    <dbReference type="NCBI Taxonomy" id="1227546"/>
    <lineage>
        <taxon>Bacteria</taxon>
        <taxon>Pseudomonadati</taxon>
        <taxon>Bacteroidota</taxon>
        <taxon>Saprospiria</taxon>
        <taxon>Saprospirales</taxon>
        <taxon>Saprospiraceae</taxon>
        <taxon>Membranihabitans</taxon>
    </lineage>
</organism>
<accession>A0A953I2M6</accession>
<protein>
    <submittedName>
        <fullName evidence="7">ABC transporter permease</fullName>
    </submittedName>
</protein>
<evidence type="ECO:0000256" key="4">
    <source>
        <dbReference type="ARBA" id="ARBA00023136"/>
    </source>
</evidence>
<dbReference type="EMBL" id="JAHVHU010000023">
    <property type="protein sequence ID" value="MBY5960107.1"/>
    <property type="molecule type" value="Genomic_DNA"/>
</dbReference>
<keyword evidence="3 5" id="KW-1133">Transmembrane helix</keyword>
<evidence type="ECO:0000256" key="3">
    <source>
        <dbReference type="ARBA" id="ARBA00022989"/>
    </source>
</evidence>
<gene>
    <name evidence="7" type="ORF">KUV50_18285</name>
</gene>
<dbReference type="InterPro" id="IPR013525">
    <property type="entry name" value="ABC2_TM"/>
</dbReference>
<sequence>MKAYISLLRTEWYRDYKDLTSWMATLQYLLASTFIIYLIFRDMAGQLWLSMFWVIAIFSLINASVTAFKDTFTHDFVWFYQLYAPEVILLSKMVISFLKNLILLLVLWGLMILFFGQAIRIPGGFFVSLVLAALNFSAISHLVNAIAHRTDRSQSLYPVLSLPLIIPVVLELYNIGAIAIGLNPAANNWWSDASILTGLGLIFTVGAVVLFPYVWKD</sequence>
<feature type="transmembrane region" description="Helical" evidence="5">
    <location>
        <begin position="125"/>
        <end position="147"/>
    </location>
</feature>
<feature type="transmembrane region" description="Helical" evidence="5">
    <location>
        <begin position="194"/>
        <end position="215"/>
    </location>
</feature>
<evidence type="ECO:0000256" key="1">
    <source>
        <dbReference type="ARBA" id="ARBA00004141"/>
    </source>
</evidence>
<keyword evidence="4 5" id="KW-0472">Membrane</keyword>
<proteinExistence type="predicted"/>
<evidence type="ECO:0000313" key="7">
    <source>
        <dbReference type="EMBL" id="MBY5960107.1"/>
    </source>
</evidence>
<evidence type="ECO:0000256" key="2">
    <source>
        <dbReference type="ARBA" id="ARBA00022692"/>
    </source>
</evidence>
<dbReference type="RefSeq" id="WP_222581656.1">
    <property type="nucleotide sequence ID" value="NZ_JAHVHU010000023.1"/>
</dbReference>
<keyword evidence="2 5" id="KW-0812">Transmembrane</keyword>
<keyword evidence="8" id="KW-1185">Reference proteome</keyword>
<dbReference type="Proteomes" id="UP000753961">
    <property type="component" value="Unassembled WGS sequence"/>
</dbReference>
<evidence type="ECO:0000256" key="5">
    <source>
        <dbReference type="SAM" id="Phobius"/>
    </source>
</evidence>
<reference evidence="7" key="1">
    <citation type="submission" date="2021-06" db="EMBL/GenBank/DDBJ databases">
        <title>44 bacteria genomes isolated from Dapeng, Shenzhen.</title>
        <authorList>
            <person name="Zheng W."/>
            <person name="Yu S."/>
            <person name="Huang Y."/>
        </authorList>
    </citation>
    <scope>NUCLEOTIDE SEQUENCE</scope>
    <source>
        <strain evidence="7">DP5N28-2</strain>
    </source>
</reference>
<comment type="caution">
    <text evidence="7">The sequence shown here is derived from an EMBL/GenBank/DDBJ whole genome shotgun (WGS) entry which is preliminary data.</text>
</comment>
<dbReference type="GO" id="GO:0140359">
    <property type="term" value="F:ABC-type transporter activity"/>
    <property type="evidence" value="ECO:0007669"/>
    <property type="project" value="InterPro"/>
</dbReference>
<name>A0A953I2M6_9BACT</name>
<feature type="transmembrane region" description="Helical" evidence="5">
    <location>
        <begin position="20"/>
        <end position="40"/>
    </location>
</feature>
<dbReference type="GO" id="GO:0016020">
    <property type="term" value="C:membrane"/>
    <property type="evidence" value="ECO:0007669"/>
    <property type="project" value="UniProtKB-SubCell"/>
</dbReference>
<feature type="domain" description="ABC-2 type transporter transmembrane" evidence="6">
    <location>
        <begin position="6"/>
        <end position="165"/>
    </location>
</feature>